<dbReference type="InterPro" id="IPR036955">
    <property type="entry name" value="AP2/ERF_dom_sf"/>
</dbReference>
<evidence type="ECO:0000256" key="6">
    <source>
        <dbReference type="PROSITE-ProRule" id="PRU00047"/>
    </source>
</evidence>
<feature type="compositionally biased region" description="Polar residues" evidence="7">
    <location>
        <begin position="1"/>
        <end position="11"/>
    </location>
</feature>
<keyword evidence="3" id="KW-0238">DNA-binding</keyword>
<comment type="caution">
    <text evidence="10">The sequence shown here is derived from an EMBL/GenBank/DDBJ whole genome shotgun (WGS) entry which is preliminary data.</text>
</comment>
<feature type="region of interest" description="Disordered" evidence="7">
    <location>
        <begin position="503"/>
        <end position="544"/>
    </location>
</feature>
<sequence>MPSCCTRTSSTGEGGKGRNLPNRSNTIATSAKDSSAQQSAAALRQSSAVGGAEDTLLQERQRSSSAASTSAAPAEDEPARKTVRLIRGPGGSVRRAEPRDSSQQSTSATSARATADASDSDDEQSGATGSARRTVRLVRGPGGQMVDARRIAGWVTAPDGSRAVCPRCEGRAFIRLGEDGPLKACPVCQQWNGSSSEASLLEPSRGQIRRSNRSRRKPLSDEHKEKIRAALAGRKRKPLDEEHKRRIAESMMRNNADFEARQARSEGSMGVAKTCTVCGQTGHNRRTCPLVTGSQVSAKKTSALHPKPENAPVFKGVTWSGTNGQWRAQAWDGKKIQYLDHFDDPEEAARAYDVAVLEWRGDKAVTNFPAEMYFGEGTRSMDADDSFEAGKMPASGAQIAQSMAPESGTVQLDLDAQERASRGQLASESSPAEAAVAEQTSSKASGPVKDAPAQPQELSTDLAALQPPDPQSSEADFSIAPPISPLIAIEQSSANISAADLAGTPAGSAQDGLAASAAPPYSASVSGAEEAPRRASRSRRLRSADAAGAPPVVFDLPMTRDEAVQGAVQGIRRAWAAGVTRQKVELLLPGDTDGSGYPGGIKQQFVAVRDMVEAILLQLKQLPDFQGRLDVQWLDESDCVGAWESDSIAAVVLPTANTLMQLKAMAADKGGKRLLLVVNPQWQMDGQIVSDFGFGQNRKEAESFVSSFEDVSVTQRLRMMGDDVRLFRCFPGAWQVHFIWPNGKGALLTGIEKERPSYERLLSALQGIPGSKASRSWVDRVNPFSGLGGGVSAKELLAAREDAERRAEMAQSRAAGNSWSAPRPRTPPPSAPAAEKASNGGVNGASGSSSKQRQLAQPSADDRFGEWDIITGKRVRDLRLEPVLQLAQWQQSLFGSRESTSGSLDEETQER</sequence>
<dbReference type="Gene3D" id="3.30.730.10">
    <property type="entry name" value="AP2/ERF domain"/>
    <property type="match status" value="1"/>
</dbReference>
<proteinExistence type="predicted"/>
<feature type="compositionally biased region" description="Low complexity" evidence="7">
    <location>
        <begin position="514"/>
        <end position="529"/>
    </location>
</feature>
<feature type="compositionally biased region" description="Basic residues" evidence="7">
    <location>
        <begin position="207"/>
        <end position="217"/>
    </location>
</feature>
<evidence type="ECO:0000256" key="3">
    <source>
        <dbReference type="ARBA" id="ARBA00023125"/>
    </source>
</evidence>
<dbReference type="EMBL" id="CAXHTA020000009">
    <property type="protein sequence ID" value="CAL5223949.1"/>
    <property type="molecule type" value="Genomic_DNA"/>
</dbReference>
<feature type="compositionally biased region" description="Low complexity" evidence="7">
    <location>
        <begin position="101"/>
        <end position="117"/>
    </location>
</feature>
<evidence type="ECO:0000259" key="9">
    <source>
        <dbReference type="PROSITE" id="PS51032"/>
    </source>
</evidence>
<evidence type="ECO:0000256" key="5">
    <source>
        <dbReference type="ARBA" id="ARBA00023242"/>
    </source>
</evidence>
<dbReference type="SUPFAM" id="SSF54171">
    <property type="entry name" value="DNA-binding domain"/>
    <property type="match status" value="1"/>
</dbReference>
<evidence type="ECO:0000256" key="4">
    <source>
        <dbReference type="ARBA" id="ARBA00023163"/>
    </source>
</evidence>
<keyword evidence="6" id="KW-0862">Zinc</keyword>
<name>A0ABP1FY00_9CHLO</name>
<dbReference type="Proteomes" id="UP001497392">
    <property type="component" value="Unassembled WGS sequence"/>
</dbReference>
<dbReference type="PANTHER" id="PTHR35509">
    <property type="entry name" value="DOMAIN PROTEIN, PUTATIVE (DUF1995)-RELATED"/>
    <property type="match status" value="1"/>
</dbReference>
<feature type="region of interest" description="Disordered" evidence="7">
    <location>
        <begin position="802"/>
        <end position="867"/>
    </location>
</feature>
<feature type="compositionally biased region" description="Low complexity" evidence="7">
    <location>
        <begin position="63"/>
        <end position="73"/>
    </location>
</feature>
<feature type="region of interest" description="Disordered" evidence="7">
    <location>
        <begin position="1"/>
        <end position="137"/>
    </location>
</feature>
<evidence type="ECO:0000256" key="1">
    <source>
        <dbReference type="ARBA" id="ARBA00004123"/>
    </source>
</evidence>
<dbReference type="PROSITE" id="PS50158">
    <property type="entry name" value="ZF_CCHC"/>
    <property type="match status" value="1"/>
</dbReference>
<evidence type="ECO:0000259" key="8">
    <source>
        <dbReference type="PROSITE" id="PS50158"/>
    </source>
</evidence>
<organism evidence="10 11">
    <name type="scientific">Coccomyxa viridis</name>
    <dbReference type="NCBI Taxonomy" id="1274662"/>
    <lineage>
        <taxon>Eukaryota</taxon>
        <taxon>Viridiplantae</taxon>
        <taxon>Chlorophyta</taxon>
        <taxon>core chlorophytes</taxon>
        <taxon>Trebouxiophyceae</taxon>
        <taxon>Trebouxiophyceae incertae sedis</taxon>
        <taxon>Coccomyxaceae</taxon>
        <taxon>Coccomyxa</taxon>
    </lineage>
</organism>
<feature type="compositionally biased region" description="Low complexity" evidence="7">
    <location>
        <begin position="832"/>
        <end position="850"/>
    </location>
</feature>
<evidence type="ECO:0000313" key="10">
    <source>
        <dbReference type="EMBL" id="CAL5223949.1"/>
    </source>
</evidence>
<dbReference type="InterPro" id="IPR053021">
    <property type="entry name" value="Chloroplast_ADK"/>
</dbReference>
<dbReference type="InterPro" id="IPR001471">
    <property type="entry name" value="AP2/ERF_dom"/>
</dbReference>
<evidence type="ECO:0000313" key="11">
    <source>
        <dbReference type="Proteomes" id="UP001497392"/>
    </source>
</evidence>
<dbReference type="Pfam" id="PF09353">
    <property type="entry name" value="DUF1995"/>
    <property type="match status" value="1"/>
</dbReference>
<evidence type="ECO:0000256" key="7">
    <source>
        <dbReference type="SAM" id="MobiDB-lite"/>
    </source>
</evidence>
<gene>
    <name evidence="10" type="primary">g6552</name>
    <name evidence="10" type="ORF">VP750_LOCUS5608</name>
</gene>
<dbReference type="SMART" id="SM00496">
    <property type="entry name" value="IENR2"/>
    <property type="match status" value="2"/>
</dbReference>
<feature type="region of interest" description="Disordered" evidence="7">
    <location>
        <begin position="890"/>
        <end position="911"/>
    </location>
</feature>
<evidence type="ECO:0000256" key="2">
    <source>
        <dbReference type="ARBA" id="ARBA00023015"/>
    </source>
</evidence>
<keyword evidence="11" id="KW-1185">Reference proteome</keyword>
<dbReference type="InterPro" id="IPR016177">
    <property type="entry name" value="DNA-bd_dom_sf"/>
</dbReference>
<reference evidence="10 11" key="1">
    <citation type="submission" date="2024-06" db="EMBL/GenBank/DDBJ databases">
        <authorList>
            <person name="Kraege A."/>
            <person name="Thomma B."/>
        </authorList>
    </citation>
    <scope>NUCLEOTIDE SEQUENCE [LARGE SCALE GENOMIC DNA]</scope>
</reference>
<feature type="domain" description="AP2/ERF" evidence="9">
    <location>
        <begin position="313"/>
        <end position="369"/>
    </location>
</feature>
<feature type="region of interest" description="Disordered" evidence="7">
    <location>
        <begin position="384"/>
        <end position="405"/>
    </location>
</feature>
<dbReference type="InterPro" id="IPR018962">
    <property type="entry name" value="DUF1995"/>
</dbReference>
<keyword evidence="5" id="KW-0539">Nucleus</keyword>
<dbReference type="CDD" id="cd00018">
    <property type="entry name" value="AP2"/>
    <property type="match status" value="1"/>
</dbReference>
<feature type="domain" description="CCHC-type" evidence="8">
    <location>
        <begin position="275"/>
        <end position="289"/>
    </location>
</feature>
<keyword evidence="4" id="KW-0804">Transcription</keyword>
<dbReference type="InterPro" id="IPR003611">
    <property type="entry name" value="NUMOD3"/>
</dbReference>
<dbReference type="PANTHER" id="PTHR35509:SF4">
    <property type="entry name" value="DUF1995 DOMAIN-CONTAINING PROTEIN"/>
    <property type="match status" value="1"/>
</dbReference>
<feature type="region of interest" description="Disordered" evidence="7">
    <location>
        <begin position="195"/>
        <end position="224"/>
    </location>
</feature>
<keyword evidence="6" id="KW-0479">Metal-binding</keyword>
<keyword evidence="2" id="KW-0805">Transcription regulation</keyword>
<accession>A0ABP1FY00</accession>
<protein>
    <submittedName>
        <fullName evidence="10">G6552 protein</fullName>
    </submittedName>
</protein>
<feature type="compositionally biased region" description="Low complexity" evidence="7">
    <location>
        <begin position="28"/>
        <end position="48"/>
    </location>
</feature>
<dbReference type="InterPro" id="IPR001878">
    <property type="entry name" value="Znf_CCHC"/>
</dbReference>
<feature type="region of interest" description="Disordered" evidence="7">
    <location>
        <begin position="418"/>
        <end position="456"/>
    </location>
</feature>
<dbReference type="SMART" id="SM00380">
    <property type="entry name" value="AP2"/>
    <property type="match status" value="1"/>
</dbReference>
<keyword evidence="6" id="KW-0863">Zinc-finger</keyword>
<feature type="compositionally biased region" description="Low complexity" evidence="7">
    <location>
        <begin position="426"/>
        <end position="438"/>
    </location>
</feature>
<dbReference type="PROSITE" id="PS51032">
    <property type="entry name" value="AP2_ERF"/>
    <property type="match status" value="1"/>
</dbReference>
<comment type="subcellular location">
    <subcellularLocation>
        <location evidence="1">Nucleus</location>
    </subcellularLocation>
</comment>
<feature type="compositionally biased region" description="Polar residues" evidence="7">
    <location>
        <begin position="890"/>
        <end position="903"/>
    </location>
</feature>